<organism evidence="3 4">
    <name type="scientific">Amphibalanus amphitrite</name>
    <name type="common">Striped barnacle</name>
    <name type="synonym">Balanus amphitrite</name>
    <dbReference type="NCBI Taxonomy" id="1232801"/>
    <lineage>
        <taxon>Eukaryota</taxon>
        <taxon>Metazoa</taxon>
        <taxon>Ecdysozoa</taxon>
        <taxon>Arthropoda</taxon>
        <taxon>Crustacea</taxon>
        <taxon>Multicrustacea</taxon>
        <taxon>Cirripedia</taxon>
        <taxon>Thoracica</taxon>
        <taxon>Thoracicalcarea</taxon>
        <taxon>Balanomorpha</taxon>
        <taxon>Balanoidea</taxon>
        <taxon>Balanidae</taxon>
        <taxon>Amphibalaninae</taxon>
        <taxon>Amphibalanus</taxon>
    </lineage>
</organism>
<sequence length="479" mass="54323">MYRTIALRTNQHAVAQTGKSLLLKNDECEQFFGASLLMSVLKFPWIRMCWSQPTRIAAVEDAFTRDLLHFIRGHLKVVNDVDVTDEQKKDRLWKVRSLVESVRSGYLQQERPPQVSIDEQMIPFTGKTTLKQYVPGKPHPEGLKNFVLASPRGLVLDFEVYQGKKLDDGGAEDKPWTVGESVVMRLVQTLVPGTSVYFDRYFTTSRLLEQLEARGLHGTGTIKKNLVPKEAKLPTERELAKRGRGTFVCAVRSDDAVAFTAWQDRKMILLGSTEHGVEPSDTCKRYQKTNRSYIDVTRPAVVKAYNANMGGVDLNDRMIAHYRSGARTRKWTVKTILHFFDLSAVNAWLLYQQDAEEAGIKGAEMMKFLQFKYALAMQLLKGISSDGSSHSSSGSSDVEEPDGPDPKKRRRATVPMPSPARLRSGKHLPKCHPRKEFKRCRKPGCHQQTGMECRRCKIFLCCRPDRDCFHQFHEGGSNV</sequence>
<evidence type="ECO:0000313" key="3">
    <source>
        <dbReference type="EMBL" id="KAF0299220.1"/>
    </source>
</evidence>
<dbReference type="OrthoDB" id="6374395at2759"/>
<feature type="domain" description="PiggyBac transposable element-derived protein" evidence="2">
    <location>
        <begin position="3"/>
        <end position="348"/>
    </location>
</feature>
<protein>
    <submittedName>
        <fullName evidence="3">PiggyBac transposable element-derived protein 3</fullName>
    </submittedName>
</protein>
<dbReference type="Pfam" id="PF13843">
    <property type="entry name" value="DDE_Tnp_1_7"/>
    <property type="match status" value="1"/>
</dbReference>
<evidence type="ECO:0000313" key="4">
    <source>
        <dbReference type="Proteomes" id="UP000440578"/>
    </source>
</evidence>
<dbReference type="PANTHER" id="PTHR47272:SF2">
    <property type="entry name" value="PIGGYBAC TRANSPOSABLE ELEMENT-DERIVED PROTEIN 3-LIKE"/>
    <property type="match status" value="1"/>
</dbReference>
<evidence type="ECO:0000256" key="1">
    <source>
        <dbReference type="SAM" id="MobiDB-lite"/>
    </source>
</evidence>
<accession>A0A6A4W6A6</accession>
<dbReference type="InterPro" id="IPR029526">
    <property type="entry name" value="PGBD"/>
</dbReference>
<dbReference type="EMBL" id="VIIS01001381">
    <property type="protein sequence ID" value="KAF0299220.1"/>
    <property type="molecule type" value="Genomic_DNA"/>
</dbReference>
<comment type="caution">
    <text evidence="3">The sequence shown here is derived from an EMBL/GenBank/DDBJ whole genome shotgun (WGS) entry which is preliminary data.</text>
</comment>
<feature type="compositionally biased region" description="Low complexity" evidence="1">
    <location>
        <begin position="386"/>
        <end position="396"/>
    </location>
</feature>
<dbReference type="Proteomes" id="UP000440578">
    <property type="component" value="Unassembled WGS sequence"/>
</dbReference>
<proteinExistence type="predicted"/>
<dbReference type="AlphaFoldDB" id="A0A6A4W6A6"/>
<gene>
    <name evidence="3" type="primary">PGBD3_35</name>
    <name evidence="3" type="ORF">FJT64_003508</name>
</gene>
<dbReference type="PANTHER" id="PTHR47272">
    <property type="entry name" value="DDE_TNP_1_7 DOMAIN-CONTAINING PROTEIN"/>
    <property type="match status" value="1"/>
</dbReference>
<evidence type="ECO:0000259" key="2">
    <source>
        <dbReference type="Pfam" id="PF13843"/>
    </source>
</evidence>
<name>A0A6A4W6A6_AMPAM</name>
<reference evidence="3 4" key="1">
    <citation type="submission" date="2019-07" db="EMBL/GenBank/DDBJ databases">
        <title>Draft genome assembly of a fouling barnacle, Amphibalanus amphitrite (Darwin, 1854): The first reference genome for Thecostraca.</title>
        <authorList>
            <person name="Kim W."/>
        </authorList>
    </citation>
    <scope>NUCLEOTIDE SEQUENCE [LARGE SCALE GENOMIC DNA]</scope>
    <source>
        <strain evidence="3">SNU_AA5</strain>
        <tissue evidence="3">Soma without cirri and trophi</tissue>
    </source>
</reference>
<keyword evidence="4" id="KW-1185">Reference proteome</keyword>
<feature type="region of interest" description="Disordered" evidence="1">
    <location>
        <begin position="386"/>
        <end position="430"/>
    </location>
</feature>